<feature type="region of interest" description="Disordered" evidence="1">
    <location>
        <begin position="43"/>
        <end position="65"/>
    </location>
</feature>
<evidence type="ECO:0000313" key="2">
    <source>
        <dbReference type="EMBL" id="XAE51952.1"/>
    </source>
</evidence>
<dbReference type="EMBL" id="CP109822">
    <property type="protein sequence ID" value="XAE51952.1"/>
    <property type="molecule type" value="Genomic_DNA"/>
</dbReference>
<name>A0ABZ3DS51_9BURK</name>
<reference evidence="2 3" key="1">
    <citation type="submission" date="2022-10" db="EMBL/GenBank/DDBJ databases">
        <title>Genomic of Burkholderia cepacia PN-1.</title>
        <authorList>
            <person name="Yang Y."/>
            <person name="Guan H."/>
            <person name="Huang J."/>
        </authorList>
    </citation>
    <scope>NUCLEOTIDE SEQUENCE [LARGE SCALE GENOMIC DNA]</scope>
    <source>
        <strain evidence="2 3">PN-1</strain>
    </source>
</reference>
<evidence type="ECO:0000256" key="1">
    <source>
        <dbReference type="SAM" id="MobiDB-lite"/>
    </source>
</evidence>
<evidence type="ECO:0008006" key="4">
    <source>
        <dbReference type="Google" id="ProtNLM"/>
    </source>
</evidence>
<proteinExistence type="predicted"/>
<evidence type="ECO:0000313" key="3">
    <source>
        <dbReference type="Proteomes" id="UP001448498"/>
    </source>
</evidence>
<protein>
    <recommendedName>
        <fullName evidence="4">Secreted protein</fullName>
    </recommendedName>
</protein>
<dbReference type="RefSeq" id="WP_342705672.1">
    <property type="nucleotide sequence ID" value="NZ_CP109822.1"/>
</dbReference>
<feature type="compositionally biased region" description="Basic and acidic residues" evidence="1">
    <location>
        <begin position="50"/>
        <end position="61"/>
    </location>
</feature>
<dbReference type="Proteomes" id="UP001448498">
    <property type="component" value="Chromosome 3"/>
</dbReference>
<gene>
    <name evidence="2" type="ORF">OHZ10_20660</name>
</gene>
<keyword evidence="3" id="KW-1185">Reference proteome</keyword>
<sequence length="126" mass="14692">MIVVLMLMPMLATVRTRHRMLRGRIIGACRAFRVRRSHDRARACHRHGRERLDRQAQRQQHDEDEFAPVRHGCGIRQAMTGWAGTAPQWRAPETRRPQLIAGAVTTTWPKHDRIFMKRGLRSVRAP</sequence>
<organism evidence="2 3">
    <name type="scientific">Burkholderia arboris</name>
    <dbReference type="NCBI Taxonomy" id="488730"/>
    <lineage>
        <taxon>Bacteria</taxon>
        <taxon>Pseudomonadati</taxon>
        <taxon>Pseudomonadota</taxon>
        <taxon>Betaproteobacteria</taxon>
        <taxon>Burkholderiales</taxon>
        <taxon>Burkholderiaceae</taxon>
        <taxon>Burkholderia</taxon>
        <taxon>Burkholderia cepacia complex</taxon>
    </lineage>
</organism>
<accession>A0ABZ3DS51</accession>